<feature type="transmembrane region" description="Helical" evidence="8">
    <location>
        <begin position="383"/>
        <end position="400"/>
    </location>
</feature>
<keyword evidence="11" id="KW-1185">Reference proteome</keyword>
<feature type="transmembrane region" description="Helical" evidence="8">
    <location>
        <begin position="683"/>
        <end position="706"/>
    </location>
</feature>
<feature type="transmembrane region" description="Helical" evidence="8">
    <location>
        <begin position="420"/>
        <end position="440"/>
    </location>
</feature>
<dbReference type="InterPro" id="IPR003706">
    <property type="entry name" value="CstA_N"/>
</dbReference>
<dbReference type="GO" id="GO:0005886">
    <property type="term" value="C:plasma membrane"/>
    <property type="evidence" value="ECO:0007669"/>
    <property type="project" value="UniProtKB-SubCell"/>
</dbReference>
<evidence type="ECO:0000256" key="7">
    <source>
        <dbReference type="ARBA" id="ARBA00023136"/>
    </source>
</evidence>
<feature type="transmembrane region" description="Helical" evidence="8">
    <location>
        <begin position="287"/>
        <end position="307"/>
    </location>
</feature>
<feature type="transmembrane region" description="Helical" evidence="8">
    <location>
        <begin position="18"/>
        <end position="37"/>
    </location>
</feature>
<keyword evidence="5 8" id="KW-0812">Transmembrane</keyword>
<feature type="transmembrane region" description="Helical" evidence="8">
    <location>
        <begin position="147"/>
        <end position="171"/>
    </location>
</feature>
<feature type="transmembrane region" description="Helical" evidence="8">
    <location>
        <begin position="585"/>
        <end position="605"/>
    </location>
</feature>
<proteinExistence type="inferred from homology"/>
<accession>A0A2Z3HJ61</accession>
<dbReference type="Proteomes" id="UP000245802">
    <property type="component" value="Chromosome"/>
</dbReference>
<feature type="transmembrane region" description="Helical" evidence="8">
    <location>
        <begin position="314"/>
        <end position="332"/>
    </location>
</feature>
<feature type="transmembrane region" description="Helical" evidence="8">
    <location>
        <begin position="757"/>
        <end position="776"/>
    </location>
</feature>
<keyword evidence="6 8" id="KW-1133">Transmembrane helix</keyword>
<keyword evidence="7 8" id="KW-0472">Membrane</keyword>
<reference evidence="10 11" key="1">
    <citation type="submission" date="2018-01" db="EMBL/GenBank/DDBJ databases">
        <title>G. obscuriglobus.</title>
        <authorList>
            <person name="Franke J."/>
            <person name="Blomberg W."/>
            <person name="Selmecki A."/>
        </authorList>
    </citation>
    <scope>NUCLEOTIDE SEQUENCE [LARGE SCALE GENOMIC DNA]</scope>
    <source>
        <strain evidence="10 11">DSM 5831</strain>
    </source>
</reference>
<feature type="domain" description="CstA N-terminal" evidence="9">
    <location>
        <begin position="280"/>
        <end position="701"/>
    </location>
</feature>
<evidence type="ECO:0000256" key="3">
    <source>
        <dbReference type="ARBA" id="ARBA00022448"/>
    </source>
</evidence>
<evidence type="ECO:0000256" key="2">
    <source>
        <dbReference type="ARBA" id="ARBA00007755"/>
    </source>
</evidence>
<evidence type="ECO:0000256" key="8">
    <source>
        <dbReference type="SAM" id="Phobius"/>
    </source>
</evidence>
<evidence type="ECO:0000256" key="6">
    <source>
        <dbReference type="ARBA" id="ARBA00022989"/>
    </source>
</evidence>
<evidence type="ECO:0000313" key="10">
    <source>
        <dbReference type="EMBL" id="AWM41500.1"/>
    </source>
</evidence>
<feature type="transmembrane region" description="Helical" evidence="8">
    <location>
        <begin position="105"/>
        <end position="126"/>
    </location>
</feature>
<dbReference type="KEGG" id="gog:C1280_33870"/>
<keyword evidence="3" id="KW-0813">Transport</keyword>
<dbReference type="EMBL" id="CP025958">
    <property type="protein sequence ID" value="AWM41500.1"/>
    <property type="molecule type" value="Genomic_DNA"/>
</dbReference>
<dbReference type="PANTHER" id="PTHR30252:SF3">
    <property type="entry name" value="PYRUVATE_PROTON SYMPORTER BTST"/>
    <property type="match status" value="1"/>
</dbReference>
<dbReference type="AlphaFoldDB" id="A0A2Z3HJ61"/>
<feature type="transmembrane region" description="Helical" evidence="8">
    <location>
        <begin position="658"/>
        <end position="677"/>
    </location>
</feature>
<feature type="transmembrane region" description="Helical" evidence="8">
    <location>
        <begin position="625"/>
        <end position="646"/>
    </location>
</feature>
<evidence type="ECO:0000256" key="4">
    <source>
        <dbReference type="ARBA" id="ARBA00022475"/>
    </source>
</evidence>
<feature type="transmembrane region" description="Helical" evidence="8">
    <location>
        <begin position="74"/>
        <end position="99"/>
    </location>
</feature>
<evidence type="ECO:0000256" key="5">
    <source>
        <dbReference type="ARBA" id="ARBA00022692"/>
    </source>
</evidence>
<dbReference type="OrthoDB" id="9761224at2"/>
<evidence type="ECO:0000313" key="11">
    <source>
        <dbReference type="Proteomes" id="UP000245802"/>
    </source>
</evidence>
<evidence type="ECO:0000256" key="1">
    <source>
        <dbReference type="ARBA" id="ARBA00004651"/>
    </source>
</evidence>
<feature type="transmembrane region" description="Helical" evidence="8">
    <location>
        <begin position="460"/>
        <end position="480"/>
    </location>
</feature>
<name>A0A2Z3HJ61_9BACT</name>
<keyword evidence="4" id="KW-1003">Cell membrane</keyword>
<dbReference type="PANTHER" id="PTHR30252">
    <property type="entry name" value="INNER MEMBRANE PEPTIDE TRANSPORTER"/>
    <property type="match status" value="1"/>
</dbReference>
<evidence type="ECO:0000259" key="9">
    <source>
        <dbReference type="Pfam" id="PF02554"/>
    </source>
</evidence>
<comment type="similarity">
    <text evidence="2">Belongs to the peptide transporter carbon starvation (CstA) (TC 2.A.114) family.</text>
</comment>
<gene>
    <name evidence="10" type="ORF">C1280_33870</name>
</gene>
<dbReference type="Pfam" id="PF02554">
    <property type="entry name" value="CstA"/>
    <property type="match status" value="2"/>
</dbReference>
<feature type="transmembrane region" description="Helical" evidence="8">
    <location>
        <begin position="352"/>
        <end position="371"/>
    </location>
</feature>
<dbReference type="GO" id="GO:0009267">
    <property type="term" value="P:cellular response to starvation"/>
    <property type="evidence" value="ECO:0007669"/>
    <property type="project" value="InterPro"/>
</dbReference>
<dbReference type="InterPro" id="IPR051605">
    <property type="entry name" value="CstA"/>
</dbReference>
<comment type="subcellular location">
    <subcellularLocation>
        <location evidence="1">Cell membrane</location>
        <topology evidence="1">Multi-pass membrane protein</topology>
    </subcellularLocation>
</comment>
<organism evidence="10 11">
    <name type="scientific">Gemmata obscuriglobus</name>
    <dbReference type="NCBI Taxonomy" id="114"/>
    <lineage>
        <taxon>Bacteria</taxon>
        <taxon>Pseudomonadati</taxon>
        <taxon>Planctomycetota</taxon>
        <taxon>Planctomycetia</taxon>
        <taxon>Gemmatales</taxon>
        <taxon>Gemmataceae</taxon>
        <taxon>Gemmata</taxon>
    </lineage>
</organism>
<protein>
    <submittedName>
        <fullName evidence="10">Carbon starvation protein A</fullName>
    </submittedName>
</protein>
<feature type="domain" description="CstA N-terminal" evidence="9">
    <location>
        <begin position="22"/>
        <end position="176"/>
    </location>
</feature>
<sequence length="795" mass="84143">MDLFALTLYSRDPVSQRLILHAMPVMIAVLCCLAIAYRYYSAFLAAKVAAFDDTRPTPAVRLNDGQNYHPTNRWVLFGHHFAAISGAGPLIGPVLAIQYGFAPGLVWLVIGVCLAGAVQDMLVMAASVRRDGKSIAEIARHELGYPAAVIASVAILFIVVIALAGLGLVVVKALGGEEVKLPKGTQITVPVAERVRAEPQGGATVLHFPPGCSVRYEAAGAETARSEPFAVRVPGPIPGNWRAGKASADPTAITETGSLHVSYTHPTDSLTFVTPAGCAQVVAGSSWGTFTIACTIPIALLVGLWMYRIRPGRVVEASLIGGVLTLAAVVIGEPVSRSALGAYFSLTREQTIAALGTYGFVAAVLPVWLLLGPRDYLSSFLKIGTIGLLVVSVCVANPALQAPALNEVFINGGPTFPGQIFPFVFICIMCGSISGFHALVSSGTTPKMVEKESHIRTIGYGSMLMEGLVAVTALIAAAALPSELYYAINVPIDHEAKWNDDLDRVYDRYGVKVPPEAADPAHATNVSSPQHLDLGRVEEKVGGESLRGRTGGAVTLAVGMSVIFEQAFMWLGVQGESLLKYWYHFAIMFEALFILTTIDAGTRIARFLLQESVGRVYAPVARPDWLPGAVLASATVTLGWVGLVWTGSITTIWSMFGIANQLLAVLALALVTTWLVNNGRGRYALVTALPMLFVCSTTFTAGTQLVTGQFAGMISSGRAKVEQGQQQLAGATGAAHKAAEDLIAAGEKSIFTGYMNAGLTVFVITCVLALLLWSAARWASVWLGPPRRPNADGTA</sequence>
<dbReference type="RefSeq" id="WP_010041159.1">
    <property type="nucleotide sequence ID" value="NZ_CP025958.1"/>
</dbReference>